<dbReference type="Proteomes" id="UP001057375">
    <property type="component" value="Unassembled WGS sequence"/>
</dbReference>
<accession>A0ABQ5KZG9</accession>
<reference evidence="1" key="1">
    <citation type="submission" date="2022-03" db="EMBL/GenBank/DDBJ databases">
        <title>Draft genome sequence of Aduncisulcus paluster, a free-living microaerophilic Fornicata.</title>
        <authorList>
            <person name="Yuyama I."/>
            <person name="Kume K."/>
            <person name="Tamura T."/>
            <person name="Inagaki Y."/>
            <person name="Hashimoto T."/>
        </authorList>
    </citation>
    <scope>NUCLEOTIDE SEQUENCE</scope>
    <source>
        <strain evidence="1">NY0171</strain>
    </source>
</reference>
<protein>
    <submittedName>
        <fullName evidence="1">Uncharacterized protein</fullName>
    </submittedName>
</protein>
<keyword evidence="2" id="KW-1185">Reference proteome</keyword>
<proteinExistence type="predicted"/>
<dbReference type="EMBL" id="BQXS01011386">
    <property type="protein sequence ID" value="GKT37108.1"/>
    <property type="molecule type" value="Genomic_DNA"/>
</dbReference>
<comment type="caution">
    <text evidence="1">The sequence shown here is derived from an EMBL/GenBank/DDBJ whole genome shotgun (WGS) entry which is preliminary data.</text>
</comment>
<evidence type="ECO:0000313" key="1">
    <source>
        <dbReference type="EMBL" id="GKT37108.1"/>
    </source>
</evidence>
<name>A0ABQ5KZG9_9EUKA</name>
<gene>
    <name evidence="1" type="ORF">ADUPG1_009958</name>
</gene>
<sequence length="104" mass="11767">MKVTKVETPYGIGYKLGDTGLIVVERDDTPSIQPVKTIKVKREGISKGLTGKDKKMLDKIKMKRKKSSIIKGDRGEKKVTNLLDKKRGDNRKDRIYFISTSKAK</sequence>
<organism evidence="1 2">
    <name type="scientific">Aduncisulcus paluster</name>
    <dbReference type="NCBI Taxonomy" id="2918883"/>
    <lineage>
        <taxon>Eukaryota</taxon>
        <taxon>Metamonada</taxon>
        <taxon>Carpediemonas-like organisms</taxon>
        <taxon>Aduncisulcus</taxon>
    </lineage>
</organism>
<evidence type="ECO:0000313" key="2">
    <source>
        <dbReference type="Proteomes" id="UP001057375"/>
    </source>
</evidence>